<comment type="caution">
    <text evidence="1">The sequence shown here is derived from an EMBL/GenBank/DDBJ whole genome shotgun (WGS) entry which is preliminary data.</text>
</comment>
<dbReference type="EMBL" id="BMPE01000001">
    <property type="protein sequence ID" value="GGK91217.1"/>
    <property type="molecule type" value="Genomic_DNA"/>
</dbReference>
<evidence type="ECO:0000313" key="1">
    <source>
        <dbReference type="EMBL" id="GGK91217.1"/>
    </source>
</evidence>
<evidence type="ECO:0000313" key="2">
    <source>
        <dbReference type="Proteomes" id="UP000604341"/>
    </source>
</evidence>
<reference evidence="2" key="1">
    <citation type="journal article" date="2019" name="Int. J. Syst. Evol. Microbiol.">
        <title>The Global Catalogue of Microorganisms (GCM) 10K type strain sequencing project: providing services to taxonomists for standard genome sequencing and annotation.</title>
        <authorList>
            <consortium name="The Broad Institute Genomics Platform"/>
            <consortium name="The Broad Institute Genome Sequencing Center for Infectious Disease"/>
            <person name="Wu L."/>
            <person name="Ma J."/>
        </authorList>
    </citation>
    <scope>NUCLEOTIDE SEQUENCE [LARGE SCALE GENOMIC DNA]</scope>
    <source>
        <strain evidence="2">JCM 19173</strain>
    </source>
</reference>
<sequence length="62" mass="6624">MLPFPLTGQVGVPRRSGLHPKTQFTTRMSQEALGQAGLTSAGLFEASCSLECTVSNMPNLEE</sequence>
<keyword evidence="2" id="KW-1185">Reference proteome</keyword>
<protein>
    <submittedName>
        <fullName evidence="1">Uncharacterized protein</fullName>
    </submittedName>
</protein>
<gene>
    <name evidence="1" type="ORF">GCM10010844_07160</name>
</gene>
<accession>A0ABQ2FFY2</accession>
<name>A0ABQ2FFY2_9DEIO</name>
<organism evidence="1 2">
    <name type="scientific">Deinococcus radiotolerans</name>
    <dbReference type="NCBI Taxonomy" id="1309407"/>
    <lineage>
        <taxon>Bacteria</taxon>
        <taxon>Thermotogati</taxon>
        <taxon>Deinococcota</taxon>
        <taxon>Deinococci</taxon>
        <taxon>Deinococcales</taxon>
        <taxon>Deinococcaceae</taxon>
        <taxon>Deinococcus</taxon>
    </lineage>
</organism>
<proteinExistence type="predicted"/>
<dbReference type="Proteomes" id="UP000604341">
    <property type="component" value="Unassembled WGS sequence"/>
</dbReference>